<protein>
    <recommendedName>
        <fullName evidence="1">DUF1985 domain-containing protein</fullName>
    </recommendedName>
</protein>
<gene>
    <name evidence="2" type="ORF">BRARA_G00242</name>
</gene>
<dbReference type="PANTHER" id="PTHR48449:SF1">
    <property type="entry name" value="DUF1985 DOMAIN-CONTAINING PROTEIN"/>
    <property type="match status" value="1"/>
</dbReference>
<dbReference type="Pfam" id="PF09331">
    <property type="entry name" value="DUF1985"/>
    <property type="match status" value="1"/>
</dbReference>
<reference evidence="2 3" key="1">
    <citation type="submission" date="2018-06" db="EMBL/GenBank/DDBJ databases">
        <title>WGS assembly of Brassica rapa FPsc.</title>
        <authorList>
            <person name="Bowman J."/>
            <person name="Kohchi T."/>
            <person name="Yamato K."/>
            <person name="Jenkins J."/>
            <person name="Shu S."/>
            <person name="Ishizaki K."/>
            <person name="Yamaoka S."/>
            <person name="Nishihama R."/>
            <person name="Nakamura Y."/>
            <person name="Berger F."/>
            <person name="Adam C."/>
            <person name="Aki S."/>
            <person name="Althoff F."/>
            <person name="Araki T."/>
            <person name="Arteaga-Vazquez M."/>
            <person name="Balasubrmanian S."/>
            <person name="Bauer D."/>
            <person name="Boehm C."/>
            <person name="Briginshaw L."/>
            <person name="Caballero-Perez J."/>
            <person name="Catarino B."/>
            <person name="Chen F."/>
            <person name="Chiyoda S."/>
            <person name="Chovatia M."/>
            <person name="Davies K."/>
            <person name="Delmans M."/>
            <person name="Demura T."/>
            <person name="Dierschke T."/>
            <person name="Dolan L."/>
            <person name="Dorantes-Acosta A."/>
            <person name="Eklund D."/>
            <person name="Florent S."/>
            <person name="Flores-Sandoval E."/>
            <person name="Fujiyama A."/>
            <person name="Fukuzawa H."/>
            <person name="Galik B."/>
            <person name="Grimanelli D."/>
            <person name="Grimwood J."/>
            <person name="Grossniklaus U."/>
            <person name="Hamada T."/>
            <person name="Haseloff J."/>
            <person name="Hetherington A."/>
            <person name="Higo A."/>
            <person name="Hirakawa Y."/>
            <person name="Hundley H."/>
            <person name="Ikeda Y."/>
            <person name="Inoue K."/>
            <person name="Inoue S."/>
            <person name="Ishida S."/>
            <person name="Jia Q."/>
            <person name="Kakita M."/>
            <person name="Kanazawa T."/>
            <person name="Kawai Y."/>
            <person name="Kawashima T."/>
            <person name="Kennedy M."/>
            <person name="Kinose K."/>
            <person name="Kinoshita T."/>
            <person name="Kohara Y."/>
            <person name="Koide E."/>
            <person name="Komatsu K."/>
            <person name="Kopischke S."/>
            <person name="Kubo M."/>
            <person name="Kyozuka J."/>
            <person name="Lagercrantz U."/>
            <person name="Lin S."/>
            <person name="Lindquist E."/>
            <person name="Lipzen A."/>
            <person name="Lu C."/>
            <person name="Luna E."/>
            <person name="Martienssen R."/>
            <person name="Minamino N."/>
            <person name="Mizutani M."/>
            <person name="Mizutani M."/>
            <person name="Mochizuki N."/>
            <person name="Monte I."/>
            <person name="Mosher R."/>
            <person name="Nagasaki H."/>
            <person name="Nakagami H."/>
            <person name="Naramoto S."/>
            <person name="Nishitani K."/>
            <person name="Ohtani M."/>
            <person name="Okamoto T."/>
            <person name="Okumura M."/>
            <person name="Phillips J."/>
            <person name="Pollak B."/>
            <person name="Reinders A."/>
            <person name="Roevekamp M."/>
            <person name="Sano R."/>
            <person name="Sawa S."/>
            <person name="Schmid M."/>
            <person name="Shirakawa M."/>
            <person name="Solano R."/>
            <person name="Spunde A."/>
            <person name="Suetsugu N."/>
            <person name="Sugano S."/>
            <person name="Sugiyama A."/>
            <person name="Sun R."/>
            <person name="Suzuki Y."/>
            <person name="Takenaka M."/>
            <person name="Takezawa D."/>
            <person name="Tomogane H."/>
            <person name="Tsuzuki M."/>
            <person name="Ueda T."/>
            <person name="Umeda M."/>
            <person name="Ward J."/>
            <person name="Watanabe Y."/>
            <person name="Yazaki K."/>
            <person name="Yokoyama R."/>
            <person name="Yoshitake Y."/>
            <person name="Yotsui I."/>
            <person name="Zachgo S."/>
            <person name="Schmutz J."/>
        </authorList>
    </citation>
    <scope>NUCLEOTIDE SEQUENCE [LARGE SCALE GENOMIC DNA]</scope>
    <source>
        <strain evidence="3">cv. B-3</strain>
    </source>
</reference>
<accession>A0A397YLJ1</accession>
<dbReference type="PANTHER" id="PTHR48449">
    <property type="entry name" value="DUF1985 DOMAIN-CONTAINING PROTEIN"/>
    <property type="match status" value="1"/>
</dbReference>
<evidence type="ECO:0000313" key="3">
    <source>
        <dbReference type="Proteomes" id="UP000264353"/>
    </source>
</evidence>
<proteinExistence type="predicted"/>
<dbReference type="EMBL" id="CM010634">
    <property type="protein sequence ID" value="RID52804.1"/>
    <property type="molecule type" value="Genomic_DNA"/>
</dbReference>
<organism evidence="2 3">
    <name type="scientific">Brassica campestris</name>
    <name type="common">Field mustard</name>
    <dbReference type="NCBI Taxonomy" id="3711"/>
    <lineage>
        <taxon>Eukaryota</taxon>
        <taxon>Viridiplantae</taxon>
        <taxon>Streptophyta</taxon>
        <taxon>Embryophyta</taxon>
        <taxon>Tracheophyta</taxon>
        <taxon>Spermatophyta</taxon>
        <taxon>Magnoliopsida</taxon>
        <taxon>eudicotyledons</taxon>
        <taxon>Gunneridae</taxon>
        <taxon>Pentapetalae</taxon>
        <taxon>rosids</taxon>
        <taxon>malvids</taxon>
        <taxon>Brassicales</taxon>
        <taxon>Brassicaceae</taxon>
        <taxon>Brassiceae</taxon>
        <taxon>Brassica</taxon>
    </lineage>
</organism>
<sequence length="294" mass="33627">MIGGRSIVAAAVTAFFETLRKRYGTLQPDVRLPSILFATDRFPTKRLNIYFSPEILSFIRHVLRDTSEFETIQFGTVTGLHCGSFPEGYHPDNTKSVANDKDRIEQNMTGWRKIRLALIIIVDGVIIAHKQEAHPTLQYVRMVEHLSTFFAFPWGRELFLKTISCMKPPKFVKNKCEDPVATLICKLRRDSFSVQGFLLSLQFVAFPAIPELLSYISASFDQLTLMDLEDGHLPYNPLINSVDIHHVEFSPDLLVTPIIPIESQSQLWWGVWPNDLKEDSVCGNRNSHCRFPFK</sequence>
<evidence type="ECO:0000313" key="2">
    <source>
        <dbReference type="EMBL" id="RID52804.1"/>
    </source>
</evidence>
<evidence type="ECO:0000259" key="1">
    <source>
        <dbReference type="Pfam" id="PF09331"/>
    </source>
</evidence>
<dbReference type="InterPro" id="IPR015410">
    <property type="entry name" value="DUF1985"/>
</dbReference>
<dbReference type="AlphaFoldDB" id="A0A397YLJ1"/>
<feature type="domain" description="DUF1985" evidence="1">
    <location>
        <begin position="105"/>
        <end position="163"/>
    </location>
</feature>
<dbReference type="Proteomes" id="UP000264353">
    <property type="component" value="Chromosome A7"/>
</dbReference>
<name>A0A397YLJ1_BRACM</name>